<name>A0AA40K7F4_9PEZI</name>
<feature type="compositionally biased region" description="Polar residues" evidence="2">
    <location>
        <begin position="1"/>
        <end position="26"/>
    </location>
</feature>
<evidence type="ECO:0000256" key="1">
    <source>
        <dbReference type="SAM" id="Coils"/>
    </source>
</evidence>
<accession>A0AA40K7F4</accession>
<comment type="caution">
    <text evidence="3">The sequence shown here is derived from an EMBL/GenBank/DDBJ whole genome shotgun (WGS) entry which is preliminary data.</text>
</comment>
<dbReference type="EMBL" id="JAUKTV010000001">
    <property type="protein sequence ID" value="KAK0748786.1"/>
    <property type="molecule type" value="Genomic_DNA"/>
</dbReference>
<evidence type="ECO:0008006" key="5">
    <source>
        <dbReference type="Google" id="ProtNLM"/>
    </source>
</evidence>
<proteinExistence type="predicted"/>
<reference evidence="3" key="1">
    <citation type="submission" date="2023-06" db="EMBL/GenBank/DDBJ databases">
        <title>Genome-scale phylogeny and comparative genomics of the fungal order Sordariales.</title>
        <authorList>
            <consortium name="Lawrence Berkeley National Laboratory"/>
            <person name="Hensen N."/>
            <person name="Bonometti L."/>
            <person name="Westerberg I."/>
            <person name="Brannstrom I.O."/>
            <person name="Guillou S."/>
            <person name="Cros-Aarteil S."/>
            <person name="Calhoun S."/>
            <person name="Haridas S."/>
            <person name="Kuo A."/>
            <person name="Mondo S."/>
            <person name="Pangilinan J."/>
            <person name="Riley R."/>
            <person name="Labutti K."/>
            <person name="Andreopoulos B."/>
            <person name="Lipzen A."/>
            <person name="Chen C."/>
            <person name="Yanf M."/>
            <person name="Daum C."/>
            <person name="Ng V."/>
            <person name="Clum A."/>
            <person name="Steindorff A."/>
            <person name="Ohm R."/>
            <person name="Martin F."/>
            <person name="Silar P."/>
            <person name="Natvig D."/>
            <person name="Lalanne C."/>
            <person name="Gautier V."/>
            <person name="Ament-Velasquez S.L."/>
            <person name="Kruys A."/>
            <person name="Hutchinson M.I."/>
            <person name="Powell A.J."/>
            <person name="Barry K."/>
            <person name="Miller A.N."/>
            <person name="Grigoriev I.V."/>
            <person name="Debuchy R."/>
            <person name="Gladieux P."/>
            <person name="Thoren M.H."/>
            <person name="Johannesson H."/>
        </authorList>
    </citation>
    <scope>NUCLEOTIDE SEQUENCE</scope>
    <source>
        <strain evidence="3">CBS 540.89</strain>
    </source>
</reference>
<feature type="compositionally biased region" description="Acidic residues" evidence="2">
    <location>
        <begin position="136"/>
        <end position="154"/>
    </location>
</feature>
<feature type="compositionally biased region" description="Acidic residues" evidence="2">
    <location>
        <begin position="186"/>
        <end position="200"/>
    </location>
</feature>
<dbReference type="PANTHER" id="PTHR36826:SF1">
    <property type="entry name" value="PROTEIN ECM13"/>
    <property type="match status" value="1"/>
</dbReference>
<feature type="region of interest" description="Disordered" evidence="2">
    <location>
        <begin position="175"/>
        <end position="286"/>
    </location>
</feature>
<feature type="compositionally biased region" description="Acidic residues" evidence="2">
    <location>
        <begin position="223"/>
        <end position="235"/>
    </location>
</feature>
<protein>
    <recommendedName>
        <fullName evidence="5">Protein ECM13</fullName>
    </recommendedName>
</protein>
<dbReference type="InterPro" id="IPR037738">
    <property type="entry name" value="Ecm13-like"/>
</dbReference>
<keyword evidence="1" id="KW-0175">Coiled coil</keyword>
<keyword evidence="4" id="KW-1185">Reference proteome</keyword>
<organism evidence="3 4">
    <name type="scientific">Apiosordaria backusii</name>
    <dbReference type="NCBI Taxonomy" id="314023"/>
    <lineage>
        <taxon>Eukaryota</taxon>
        <taxon>Fungi</taxon>
        <taxon>Dikarya</taxon>
        <taxon>Ascomycota</taxon>
        <taxon>Pezizomycotina</taxon>
        <taxon>Sordariomycetes</taxon>
        <taxon>Sordariomycetidae</taxon>
        <taxon>Sordariales</taxon>
        <taxon>Lasiosphaeriaceae</taxon>
        <taxon>Apiosordaria</taxon>
    </lineage>
</organism>
<dbReference type="Proteomes" id="UP001172159">
    <property type="component" value="Unassembled WGS sequence"/>
</dbReference>
<gene>
    <name evidence="3" type="ORF">B0T21DRAFT_277729</name>
</gene>
<dbReference type="AlphaFoldDB" id="A0AA40K7F4"/>
<evidence type="ECO:0000313" key="4">
    <source>
        <dbReference type="Proteomes" id="UP001172159"/>
    </source>
</evidence>
<sequence length="286" mass="31967">MSFAQQPSTTTQKHPQKLQVASQSVYPASPSPFHLRKSPRMSIAQTYFLAHKARAKLSSEAARPDHNLRLLVGHANLLDSLMLELADAEREQESWFNQSVRGATQCTPPAPSSNDRHIQWADSVEEPQHDWRVEDADSDSDSDSDCSYDEDEDDFEEDIEMADAVVALRRIPSHASMLPPKGYNYQDEEEDYDMDDDEDYTQLALQRTPSHSGSPSPSSPPELLDDSDSTTDDESMPPSPPTTTLPAFDDKKSTTIQSATGHGDKDAFYEEGFYLPPRNPARISVY</sequence>
<evidence type="ECO:0000313" key="3">
    <source>
        <dbReference type="EMBL" id="KAK0748786.1"/>
    </source>
</evidence>
<feature type="coiled-coil region" evidence="1">
    <location>
        <begin position="71"/>
        <end position="98"/>
    </location>
</feature>
<dbReference type="PANTHER" id="PTHR36826">
    <property type="entry name" value="PROTEIN ECM13"/>
    <property type="match status" value="1"/>
</dbReference>
<feature type="region of interest" description="Disordered" evidence="2">
    <location>
        <begin position="126"/>
        <end position="154"/>
    </location>
</feature>
<feature type="region of interest" description="Disordered" evidence="2">
    <location>
        <begin position="1"/>
        <end position="36"/>
    </location>
</feature>
<evidence type="ECO:0000256" key="2">
    <source>
        <dbReference type="SAM" id="MobiDB-lite"/>
    </source>
</evidence>
<feature type="compositionally biased region" description="Basic and acidic residues" evidence="2">
    <location>
        <begin position="126"/>
        <end position="135"/>
    </location>
</feature>